<name>A0AAD7D841_MYCRO</name>
<organism evidence="2 3">
    <name type="scientific">Mycena rosella</name>
    <name type="common">Pink bonnet</name>
    <name type="synonym">Agaricus rosellus</name>
    <dbReference type="NCBI Taxonomy" id="1033263"/>
    <lineage>
        <taxon>Eukaryota</taxon>
        <taxon>Fungi</taxon>
        <taxon>Dikarya</taxon>
        <taxon>Basidiomycota</taxon>
        <taxon>Agaricomycotina</taxon>
        <taxon>Agaricomycetes</taxon>
        <taxon>Agaricomycetidae</taxon>
        <taxon>Agaricales</taxon>
        <taxon>Marasmiineae</taxon>
        <taxon>Mycenaceae</taxon>
        <taxon>Mycena</taxon>
    </lineage>
</organism>
<evidence type="ECO:0000313" key="2">
    <source>
        <dbReference type="EMBL" id="KAJ7678637.1"/>
    </source>
</evidence>
<dbReference type="Proteomes" id="UP001221757">
    <property type="component" value="Unassembled WGS sequence"/>
</dbReference>
<proteinExistence type="predicted"/>
<dbReference type="AlphaFoldDB" id="A0AAD7D841"/>
<accession>A0AAD7D841</accession>
<feature type="compositionally biased region" description="Basic and acidic residues" evidence="1">
    <location>
        <begin position="1"/>
        <end position="11"/>
    </location>
</feature>
<evidence type="ECO:0000313" key="3">
    <source>
        <dbReference type="Proteomes" id="UP001221757"/>
    </source>
</evidence>
<protein>
    <submittedName>
        <fullName evidence="2">Uncharacterized protein</fullName>
    </submittedName>
</protein>
<feature type="compositionally biased region" description="Basic and acidic residues" evidence="1">
    <location>
        <begin position="66"/>
        <end position="89"/>
    </location>
</feature>
<feature type="region of interest" description="Disordered" evidence="1">
    <location>
        <begin position="1"/>
        <end position="28"/>
    </location>
</feature>
<dbReference type="EMBL" id="JARKIE010000133">
    <property type="protein sequence ID" value="KAJ7678637.1"/>
    <property type="molecule type" value="Genomic_DNA"/>
</dbReference>
<gene>
    <name evidence="2" type="ORF">B0H17DRAFT_1139328</name>
</gene>
<evidence type="ECO:0000256" key="1">
    <source>
        <dbReference type="SAM" id="MobiDB-lite"/>
    </source>
</evidence>
<comment type="caution">
    <text evidence="2">The sequence shown here is derived from an EMBL/GenBank/DDBJ whole genome shotgun (WGS) entry which is preliminary data.</text>
</comment>
<keyword evidence="3" id="KW-1185">Reference proteome</keyword>
<feature type="region of interest" description="Disordered" evidence="1">
    <location>
        <begin position="52"/>
        <end position="94"/>
    </location>
</feature>
<reference evidence="2" key="1">
    <citation type="submission" date="2023-03" db="EMBL/GenBank/DDBJ databases">
        <title>Massive genome expansion in bonnet fungi (Mycena s.s.) driven by repeated elements and novel gene families across ecological guilds.</title>
        <authorList>
            <consortium name="Lawrence Berkeley National Laboratory"/>
            <person name="Harder C.B."/>
            <person name="Miyauchi S."/>
            <person name="Viragh M."/>
            <person name="Kuo A."/>
            <person name="Thoen E."/>
            <person name="Andreopoulos B."/>
            <person name="Lu D."/>
            <person name="Skrede I."/>
            <person name="Drula E."/>
            <person name="Henrissat B."/>
            <person name="Morin E."/>
            <person name="Kohler A."/>
            <person name="Barry K."/>
            <person name="LaButti K."/>
            <person name="Morin E."/>
            <person name="Salamov A."/>
            <person name="Lipzen A."/>
            <person name="Mereny Z."/>
            <person name="Hegedus B."/>
            <person name="Baldrian P."/>
            <person name="Stursova M."/>
            <person name="Weitz H."/>
            <person name="Taylor A."/>
            <person name="Grigoriev I.V."/>
            <person name="Nagy L.G."/>
            <person name="Martin F."/>
            <person name="Kauserud H."/>
        </authorList>
    </citation>
    <scope>NUCLEOTIDE SEQUENCE</scope>
    <source>
        <strain evidence="2">CBHHK067</strain>
    </source>
</reference>
<sequence>MADPREGKEIIEPAATPTIKDSNDERNEIIEPAPIVTIKDRNEVWRRARETARSQARLGRVARNANEGKEIPVTKDRGKDDNDVPEGRAARNTTRATEMKIIEPAPIVTITDRNDVLRRARETARSQARLGRDARNASEGTEIPAIKTKADNGVRRRSRNRAYMRVRGTGEIRSTEKKKIRARHDTEVKAATNKRARPIQCPFENCARARAREAARCANTKFGP</sequence>